<sequence length="363" mass="40409">MNLFIQAARQQPGFSLPLHALRGLAAVIVLLFHLQGRVSEAFPGISYFPVFNGSAAVIFFFVLSGLVVGASLAKNGLTQGSLALYFHRRVFRIMPLMVCTVTIGGLYLLFIDPYQYYSLNPKEYGDFSLLKFIAGYVGYSLKANPPIWSIYVELIASLLIPLMLLFGSKTSHIALALGACILLSLIPLNFKHHWNFYIFSFYAGLSILLWGRQLASAMRSLAAPLFWLVIALLVAGFYLARPMTGAGYGDLWIVYWETLCITPVVGIIYYSPERFRWLEGRPFRFLGDVSYSLYLTHSILLVILLNLVTSLMGTSAIAALTYVIVAIISSLAIAQLSYRAIEMEGVRLGERLRRPPKPAIDLL</sequence>
<organism evidence="3 4">
    <name type="scientific">Cellvibrio fontiphilus</name>
    <dbReference type="NCBI Taxonomy" id="1815559"/>
    <lineage>
        <taxon>Bacteria</taxon>
        <taxon>Pseudomonadati</taxon>
        <taxon>Pseudomonadota</taxon>
        <taxon>Gammaproteobacteria</taxon>
        <taxon>Cellvibrionales</taxon>
        <taxon>Cellvibrionaceae</taxon>
        <taxon>Cellvibrio</taxon>
    </lineage>
</organism>
<evidence type="ECO:0000313" key="3">
    <source>
        <dbReference type="EMBL" id="MFC3115942.1"/>
    </source>
</evidence>
<comment type="caution">
    <text evidence="3">The sequence shown here is derived from an EMBL/GenBank/DDBJ whole genome shotgun (WGS) entry which is preliminary data.</text>
</comment>
<feature type="transmembrane region" description="Helical" evidence="1">
    <location>
        <begin position="196"/>
        <end position="214"/>
    </location>
</feature>
<keyword evidence="3" id="KW-0808">Transferase</keyword>
<proteinExistence type="predicted"/>
<keyword evidence="3" id="KW-0238">DNA-binding</keyword>
<evidence type="ECO:0000313" key="4">
    <source>
        <dbReference type="Proteomes" id="UP001595555"/>
    </source>
</evidence>
<keyword evidence="3" id="KW-0012">Acyltransferase</keyword>
<accession>A0ABV7FIG6</accession>
<dbReference type="GO" id="GO:0003677">
    <property type="term" value="F:DNA binding"/>
    <property type="evidence" value="ECO:0007669"/>
    <property type="project" value="UniProtKB-KW"/>
</dbReference>
<dbReference type="PANTHER" id="PTHR23028">
    <property type="entry name" value="ACETYLTRANSFERASE"/>
    <property type="match status" value="1"/>
</dbReference>
<feature type="transmembrane region" description="Helical" evidence="1">
    <location>
        <begin position="317"/>
        <end position="338"/>
    </location>
</feature>
<dbReference type="EMBL" id="JBHRTF010000004">
    <property type="protein sequence ID" value="MFC3115942.1"/>
    <property type="molecule type" value="Genomic_DNA"/>
</dbReference>
<feature type="domain" description="Acyltransferase 3" evidence="2">
    <location>
        <begin position="19"/>
        <end position="336"/>
    </location>
</feature>
<dbReference type="EC" id="2.3.-.-" evidence="3"/>
<dbReference type="Proteomes" id="UP001595555">
    <property type="component" value="Unassembled WGS sequence"/>
</dbReference>
<reference evidence="4" key="1">
    <citation type="journal article" date="2019" name="Int. J. Syst. Evol. Microbiol.">
        <title>The Global Catalogue of Microorganisms (GCM) 10K type strain sequencing project: providing services to taxonomists for standard genome sequencing and annotation.</title>
        <authorList>
            <consortium name="The Broad Institute Genomics Platform"/>
            <consortium name="The Broad Institute Genome Sequencing Center for Infectious Disease"/>
            <person name="Wu L."/>
            <person name="Ma J."/>
        </authorList>
    </citation>
    <scope>NUCLEOTIDE SEQUENCE [LARGE SCALE GENOMIC DNA]</scope>
    <source>
        <strain evidence="4">KCTC 52237</strain>
    </source>
</reference>
<dbReference type="RefSeq" id="WP_378118740.1">
    <property type="nucleotide sequence ID" value="NZ_JBHRTF010000004.1"/>
</dbReference>
<name>A0ABV7FIG6_9GAMM</name>
<gene>
    <name evidence="3" type="ORF">ACFODX_10265</name>
</gene>
<feature type="transmembrane region" description="Helical" evidence="1">
    <location>
        <begin position="221"/>
        <end position="240"/>
    </location>
</feature>
<feature type="transmembrane region" description="Helical" evidence="1">
    <location>
        <begin position="12"/>
        <end position="34"/>
    </location>
</feature>
<keyword evidence="1" id="KW-1133">Transmembrane helix</keyword>
<dbReference type="InterPro" id="IPR002656">
    <property type="entry name" value="Acyl_transf_3_dom"/>
</dbReference>
<feature type="transmembrane region" description="Helical" evidence="1">
    <location>
        <begin position="147"/>
        <end position="166"/>
    </location>
</feature>
<dbReference type="PANTHER" id="PTHR23028:SF134">
    <property type="entry name" value="PUTATIVE (AFU_ORTHOLOGUE AFUA_4G08520)-RELATED"/>
    <property type="match status" value="1"/>
</dbReference>
<evidence type="ECO:0000256" key="1">
    <source>
        <dbReference type="SAM" id="Phobius"/>
    </source>
</evidence>
<feature type="transmembrane region" description="Helical" evidence="1">
    <location>
        <begin position="173"/>
        <end position="190"/>
    </location>
</feature>
<keyword evidence="4" id="KW-1185">Reference proteome</keyword>
<feature type="transmembrane region" description="Helical" evidence="1">
    <location>
        <begin position="54"/>
        <end position="73"/>
    </location>
</feature>
<feature type="transmembrane region" description="Helical" evidence="1">
    <location>
        <begin position="252"/>
        <end position="270"/>
    </location>
</feature>
<feature type="transmembrane region" description="Helical" evidence="1">
    <location>
        <begin position="291"/>
        <end position="311"/>
    </location>
</feature>
<dbReference type="Pfam" id="PF01757">
    <property type="entry name" value="Acyl_transf_3"/>
    <property type="match status" value="1"/>
</dbReference>
<feature type="transmembrane region" description="Helical" evidence="1">
    <location>
        <begin position="93"/>
        <end position="111"/>
    </location>
</feature>
<evidence type="ECO:0000259" key="2">
    <source>
        <dbReference type="Pfam" id="PF01757"/>
    </source>
</evidence>
<keyword evidence="1" id="KW-0472">Membrane</keyword>
<dbReference type="InterPro" id="IPR050879">
    <property type="entry name" value="Acyltransferase_3"/>
</dbReference>
<dbReference type="GO" id="GO:0016746">
    <property type="term" value="F:acyltransferase activity"/>
    <property type="evidence" value="ECO:0007669"/>
    <property type="project" value="UniProtKB-KW"/>
</dbReference>
<protein>
    <submittedName>
        <fullName evidence="3">Acyltransferase family protein</fullName>
        <ecNumber evidence="3">2.3.-.-</ecNumber>
    </submittedName>
</protein>
<keyword evidence="1" id="KW-0812">Transmembrane</keyword>